<sequence>MGFREIVDSWIRVIKTAEKPERSDYINNLKISLLGLFAIGLIAFIIRFIIIVFLFPQQ</sequence>
<dbReference type="Gene3D" id="1.20.5.820">
    <property type="entry name" value="Preprotein translocase SecE subunit"/>
    <property type="match status" value="1"/>
</dbReference>
<dbReference type="AlphaFoldDB" id="A0A7C4NNU8"/>
<accession>A0A7C4NNU8</accession>
<feature type="transmembrane region" description="Helical" evidence="1">
    <location>
        <begin position="31"/>
        <end position="55"/>
    </location>
</feature>
<keyword evidence="1" id="KW-0472">Membrane</keyword>
<dbReference type="InterPro" id="IPR023391">
    <property type="entry name" value="Prot_translocase_SecE_dom_sf"/>
</dbReference>
<reference evidence="3" key="1">
    <citation type="journal article" date="2020" name="mSystems">
        <title>Genome- and Community-Level Interaction Insights into Carbon Utilization and Element Cycling Functions of Hydrothermarchaeota in Hydrothermal Sediment.</title>
        <authorList>
            <person name="Zhou Z."/>
            <person name="Liu Y."/>
            <person name="Xu W."/>
            <person name="Pan J."/>
            <person name="Luo Z.H."/>
            <person name="Li M."/>
        </authorList>
    </citation>
    <scope>NUCLEOTIDE SEQUENCE [LARGE SCALE GENOMIC DNA]</scope>
    <source>
        <strain evidence="2">SpSt-638</strain>
        <strain evidence="3">SpSt-648</strain>
    </source>
</reference>
<protein>
    <submittedName>
        <fullName evidence="3">Preprotein translocase subunit SecE</fullName>
    </submittedName>
</protein>
<gene>
    <name evidence="2" type="ORF">ENU09_04330</name>
    <name evidence="3" type="ORF">ENU20_02885</name>
</gene>
<dbReference type="EMBL" id="DTBP01000018">
    <property type="protein sequence ID" value="HGQ74004.1"/>
    <property type="molecule type" value="Genomic_DNA"/>
</dbReference>
<evidence type="ECO:0000256" key="1">
    <source>
        <dbReference type="SAM" id="Phobius"/>
    </source>
</evidence>
<keyword evidence="1" id="KW-0812">Transmembrane</keyword>
<proteinExistence type="predicted"/>
<evidence type="ECO:0000313" key="2">
    <source>
        <dbReference type="EMBL" id="HGQ59919.1"/>
    </source>
</evidence>
<keyword evidence="1" id="KW-1133">Transmembrane helix</keyword>
<evidence type="ECO:0000313" key="3">
    <source>
        <dbReference type="EMBL" id="HGQ74004.1"/>
    </source>
</evidence>
<comment type="caution">
    <text evidence="3">The sequence shown here is derived from an EMBL/GenBank/DDBJ whole genome shotgun (WGS) entry which is preliminary data.</text>
</comment>
<organism evidence="3">
    <name type="scientific">Staphylothermus marinus</name>
    <dbReference type="NCBI Taxonomy" id="2280"/>
    <lineage>
        <taxon>Archaea</taxon>
        <taxon>Thermoproteota</taxon>
        <taxon>Thermoprotei</taxon>
        <taxon>Desulfurococcales</taxon>
        <taxon>Desulfurococcaceae</taxon>
        <taxon>Staphylothermus</taxon>
    </lineage>
</organism>
<name>A0A7C4NNU8_STAMA</name>
<dbReference type="EMBL" id="DTBE01000108">
    <property type="protein sequence ID" value="HGQ59919.1"/>
    <property type="molecule type" value="Genomic_DNA"/>
</dbReference>
<dbReference type="SUPFAM" id="SSF103456">
    <property type="entry name" value="Preprotein translocase SecE subunit"/>
    <property type="match status" value="1"/>
</dbReference>